<keyword evidence="3" id="KW-1185">Reference proteome</keyword>
<evidence type="ECO:0000256" key="1">
    <source>
        <dbReference type="SAM" id="Phobius"/>
    </source>
</evidence>
<reference evidence="2 3" key="1">
    <citation type="journal article" date="2015" name="Plant Cell">
        <title>Oil accumulation by the oleaginous diatom Fistulifera solaris as revealed by the genome and transcriptome.</title>
        <authorList>
            <person name="Tanaka T."/>
            <person name="Maeda Y."/>
            <person name="Veluchamy A."/>
            <person name="Tanaka M."/>
            <person name="Abida H."/>
            <person name="Marechal E."/>
            <person name="Bowler C."/>
            <person name="Muto M."/>
            <person name="Sunaga Y."/>
            <person name="Tanaka M."/>
            <person name="Yoshino T."/>
            <person name="Taniguchi T."/>
            <person name="Fukuda Y."/>
            <person name="Nemoto M."/>
            <person name="Matsumoto M."/>
            <person name="Wong P.S."/>
            <person name="Aburatani S."/>
            <person name="Fujibuchi W."/>
        </authorList>
    </citation>
    <scope>NUCLEOTIDE SEQUENCE [LARGE SCALE GENOMIC DNA]</scope>
    <source>
        <strain evidence="2 3">JPCC DA0580</strain>
    </source>
</reference>
<protein>
    <recommendedName>
        <fullName evidence="4">SAP domain-containing protein</fullName>
    </recommendedName>
</protein>
<evidence type="ECO:0000313" key="3">
    <source>
        <dbReference type="Proteomes" id="UP000198406"/>
    </source>
</evidence>
<sequence length="399" mass="44118">MSSSREGLAIVDEKLTYTNVVEDVDIESVLSEYVMAEDLEAILPSERIPTVVTNSHGAEVARNDEEQVPLSPIGSDLSIRAEELSESILENLPVSPSLLDVIQETEQVICATSSDPIDQKVSEGVTPNQLGVDTSKSEIKPFTLVTSRLVSFFGLTLLALLVLYGLKTSALWPLSFREASVTEDKKTVNEAEPSRQVVMSTLVADKTLKYDDWSQDFMEQLMGIDDRNNALSILPTVDDSSKRGWGTLFAQLLGLALSVCSVTMIKGENPGEEHSIGEPVHKNLSNSRLDSIRHILVDCKKSLRRNGRRSRKESDLKGYDSAKYERLSVEDLQKILTSFNQSAKGSKQCLIKAIVTEYARQLALLTKAEIKELLEFHDILSATSLTKPKMIRTLVEAAF</sequence>
<organism evidence="2 3">
    <name type="scientific">Fistulifera solaris</name>
    <name type="common">Oleaginous diatom</name>
    <dbReference type="NCBI Taxonomy" id="1519565"/>
    <lineage>
        <taxon>Eukaryota</taxon>
        <taxon>Sar</taxon>
        <taxon>Stramenopiles</taxon>
        <taxon>Ochrophyta</taxon>
        <taxon>Bacillariophyta</taxon>
        <taxon>Bacillariophyceae</taxon>
        <taxon>Bacillariophycidae</taxon>
        <taxon>Naviculales</taxon>
        <taxon>Naviculaceae</taxon>
        <taxon>Fistulifera</taxon>
    </lineage>
</organism>
<evidence type="ECO:0000313" key="2">
    <source>
        <dbReference type="EMBL" id="GAX13882.1"/>
    </source>
</evidence>
<keyword evidence="1" id="KW-1133">Transmembrane helix</keyword>
<dbReference type="InParanoid" id="A0A1Z5JJ62"/>
<feature type="transmembrane region" description="Helical" evidence="1">
    <location>
        <begin position="145"/>
        <end position="166"/>
    </location>
</feature>
<dbReference type="Proteomes" id="UP000198406">
    <property type="component" value="Unassembled WGS sequence"/>
</dbReference>
<dbReference type="AlphaFoldDB" id="A0A1Z5JJ62"/>
<gene>
    <name evidence="2" type="ORF">FisN_5Lh222</name>
</gene>
<evidence type="ECO:0008006" key="4">
    <source>
        <dbReference type="Google" id="ProtNLM"/>
    </source>
</evidence>
<accession>A0A1Z5JJ62</accession>
<keyword evidence="1" id="KW-0812">Transmembrane</keyword>
<proteinExistence type="predicted"/>
<comment type="caution">
    <text evidence="2">The sequence shown here is derived from an EMBL/GenBank/DDBJ whole genome shotgun (WGS) entry which is preliminary data.</text>
</comment>
<dbReference type="EMBL" id="BDSP01000074">
    <property type="protein sequence ID" value="GAX13882.1"/>
    <property type="molecule type" value="Genomic_DNA"/>
</dbReference>
<name>A0A1Z5JJ62_FISSO</name>
<keyword evidence="1" id="KW-0472">Membrane</keyword>